<name>A0A1E5L9C0_9FIRM</name>
<keyword evidence="1" id="KW-0489">Methyltransferase</keyword>
<comment type="caution">
    <text evidence="1">The sequence shown here is derived from an EMBL/GenBank/DDBJ whole genome shotgun (WGS) entry which is preliminary data.</text>
</comment>
<organism evidence="1 2">
    <name type="scientific">Desulfuribacillus stibiiarsenatis</name>
    <dbReference type="NCBI Taxonomy" id="1390249"/>
    <lineage>
        <taxon>Bacteria</taxon>
        <taxon>Bacillati</taxon>
        <taxon>Bacillota</taxon>
        <taxon>Desulfuribacillia</taxon>
        <taxon>Desulfuribacillales</taxon>
        <taxon>Desulfuribacillaceae</taxon>
        <taxon>Desulfuribacillus</taxon>
    </lineage>
</organism>
<dbReference type="RefSeq" id="WP_069700617.1">
    <property type="nucleotide sequence ID" value="NZ_MJAT01000001.1"/>
</dbReference>
<evidence type="ECO:0000313" key="2">
    <source>
        <dbReference type="Proteomes" id="UP000095255"/>
    </source>
</evidence>
<dbReference type="Proteomes" id="UP000095255">
    <property type="component" value="Unassembled WGS sequence"/>
</dbReference>
<dbReference type="OrthoDB" id="8936324at2"/>
<dbReference type="GO" id="GO:0032259">
    <property type="term" value="P:methylation"/>
    <property type="evidence" value="ECO:0007669"/>
    <property type="project" value="UniProtKB-KW"/>
</dbReference>
<dbReference type="STRING" id="1390249.BHU72_00235"/>
<reference evidence="1 2" key="1">
    <citation type="submission" date="2016-09" db="EMBL/GenBank/DDBJ databases">
        <title>Desulfuribacillus arsenicus sp. nov., an obligately anaerobic, dissimilatory arsenic- and antimonate-reducing bacterium isolated from anoxic sediments.</title>
        <authorList>
            <person name="Abin C.A."/>
            <person name="Hollibaugh J.T."/>
        </authorList>
    </citation>
    <scope>NUCLEOTIDE SEQUENCE [LARGE SCALE GENOMIC DNA]</scope>
    <source>
        <strain evidence="1 2">MLFW-2</strain>
    </source>
</reference>
<dbReference type="Pfam" id="PF13489">
    <property type="entry name" value="Methyltransf_23"/>
    <property type="match status" value="1"/>
</dbReference>
<dbReference type="Gene3D" id="3.40.50.150">
    <property type="entry name" value="Vaccinia Virus protein VP39"/>
    <property type="match status" value="1"/>
</dbReference>
<dbReference type="InterPro" id="IPR029063">
    <property type="entry name" value="SAM-dependent_MTases_sf"/>
</dbReference>
<gene>
    <name evidence="1" type="ORF">BHU72_00235</name>
</gene>
<accession>A0A1E5L9C0</accession>
<dbReference type="SUPFAM" id="SSF53335">
    <property type="entry name" value="S-adenosyl-L-methionine-dependent methyltransferases"/>
    <property type="match status" value="1"/>
</dbReference>
<dbReference type="EMBL" id="MJAT01000001">
    <property type="protein sequence ID" value="OEH86740.1"/>
    <property type="molecule type" value="Genomic_DNA"/>
</dbReference>
<evidence type="ECO:0000313" key="1">
    <source>
        <dbReference type="EMBL" id="OEH86740.1"/>
    </source>
</evidence>
<keyword evidence="2" id="KW-1185">Reference proteome</keyword>
<dbReference type="AlphaFoldDB" id="A0A1E5L9C0"/>
<keyword evidence="1" id="KW-0808">Transferase</keyword>
<proteinExistence type="predicted"/>
<protein>
    <submittedName>
        <fullName evidence="1">Methyltransferase</fullName>
    </submittedName>
</protein>
<sequence>MNVSEIDKLHLQIIRKNVEDFLFQCASSYDMCDTQLLEIAPQIHEGAKAFFTKTTISTLDIDSSSGADFIADICQDNSAIISAESFDYIVCTEVLEHTLNPFCAVDEIYRILRKNGKAFITVPFNFRIHGPLPDCWRFTEYGLKELFKKFKILALEKIDTTDRDLMPIQYTLIVEKGD</sequence>
<dbReference type="GO" id="GO:0008168">
    <property type="term" value="F:methyltransferase activity"/>
    <property type="evidence" value="ECO:0007669"/>
    <property type="project" value="UniProtKB-KW"/>
</dbReference>